<dbReference type="SUPFAM" id="SSF82771">
    <property type="entry name" value="GIY-YIG endonuclease"/>
    <property type="match status" value="1"/>
</dbReference>
<dbReference type="RefSeq" id="WP_097030269.1">
    <property type="nucleotide sequence ID" value="NZ_OAOQ01000005.1"/>
</dbReference>
<protein>
    <submittedName>
        <fullName evidence="1">Uncharacterized protein</fullName>
    </submittedName>
</protein>
<name>A0A285CT99_9RHOB</name>
<keyword evidence="2" id="KW-1185">Reference proteome</keyword>
<reference evidence="2" key="1">
    <citation type="submission" date="2017-08" db="EMBL/GenBank/DDBJ databases">
        <authorList>
            <person name="Varghese N."/>
            <person name="Submissions S."/>
        </authorList>
    </citation>
    <scope>NUCLEOTIDE SEQUENCE [LARGE SCALE GENOMIC DNA]</scope>
    <source>
        <strain evidence="2">JA234</strain>
    </source>
</reference>
<dbReference type="InterPro" id="IPR035901">
    <property type="entry name" value="GIY-YIG_endonuc_sf"/>
</dbReference>
<proteinExistence type="predicted"/>
<organism evidence="1 2">
    <name type="scientific">Cereibacter ovatus</name>
    <dbReference type="NCBI Taxonomy" id="439529"/>
    <lineage>
        <taxon>Bacteria</taxon>
        <taxon>Pseudomonadati</taxon>
        <taxon>Pseudomonadota</taxon>
        <taxon>Alphaproteobacteria</taxon>
        <taxon>Rhodobacterales</taxon>
        <taxon>Paracoccaceae</taxon>
        <taxon>Cereibacter</taxon>
    </lineage>
</organism>
<dbReference type="OrthoDB" id="7876815at2"/>
<dbReference type="EMBL" id="OAOQ01000005">
    <property type="protein sequence ID" value="SNX70278.1"/>
    <property type="molecule type" value="Genomic_DNA"/>
</dbReference>
<evidence type="ECO:0000313" key="1">
    <source>
        <dbReference type="EMBL" id="SNX70278.1"/>
    </source>
</evidence>
<gene>
    <name evidence="1" type="ORF">SAMN05878503_105188</name>
</gene>
<evidence type="ECO:0000313" key="2">
    <source>
        <dbReference type="Proteomes" id="UP000219467"/>
    </source>
</evidence>
<accession>A0A285CT99</accession>
<sequence length="162" mass="18932">MQERRRARGKFLASSDLAAADTFEAISRVRTGLLLTDERWTSPTFLYRYREADGWLLYVGISHCLYERDKSHWTNAAHWRSLASSVEFEMFPTRYLAERAEEAAIHSDEPEFNVLRRQPAEPARDHWFLDEQSGEMRGVGSWTATVCGYDNLWRRPVMLART</sequence>
<dbReference type="Proteomes" id="UP000219467">
    <property type="component" value="Unassembled WGS sequence"/>
</dbReference>
<dbReference type="AlphaFoldDB" id="A0A285CT99"/>